<gene>
    <name evidence="9" type="ORF">ABMA27_010294</name>
</gene>
<reference evidence="9 10" key="1">
    <citation type="submission" date="2024-06" db="EMBL/GenBank/DDBJ databases">
        <title>A chromosome-level genome assembly of beet webworm, Loxostege sticticalis.</title>
        <authorList>
            <person name="Zhang Y."/>
        </authorList>
    </citation>
    <scope>NUCLEOTIDE SEQUENCE [LARGE SCALE GENOMIC DNA]</scope>
    <source>
        <strain evidence="9">AQ026</strain>
        <tissue evidence="9">Whole body</tissue>
    </source>
</reference>
<evidence type="ECO:0000259" key="8">
    <source>
        <dbReference type="Pfam" id="PF13359"/>
    </source>
</evidence>
<comment type="similarity">
    <text evidence="3">Belongs to the HARBI1 family.</text>
</comment>
<dbReference type="Proteomes" id="UP001549920">
    <property type="component" value="Unassembled WGS sequence"/>
</dbReference>
<proteinExistence type="inferred from homology"/>
<name>A0ABR3H5L7_LOXSC</name>
<dbReference type="Pfam" id="PF13359">
    <property type="entry name" value="DDE_Tnp_4"/>
    <property type="match status" value="1"/>
</dbReference>
<dbReference type="InterPro" id="IPR045249">
    <property type="entry name" value="HARBI1-like"/>
</dbReference>
<evidence type="ECO:0000256" key="7">
    <source>
        <dbReference type="ARBA" id="ARBA00023242"/>
    </source>
</evidence>
<sequence>MHLFDLIEHQIDELEEEQHSLRIIPRFRVFNDRVDYFLKLDDQEFFARFRLSKNAESSSFNKNMPIIDIKISRYWVLSENCWRFLWCQSCRVVKKVTAAIAMLSPNIIKFPDDIRSLKEDFYQIARFPRVIAAIDRTHVAIKSPGGNLAETYRDRKSNFSINVQVACDSHLYHLRCMNIVARWPGSVHDQTIFNISALKQKFESRQFGNSFLLDDSGYELKNYLLTPFLNPSSPAENLYNEAHIRTLNTIEGCFGVCKNRFQVLRRQITLNLNRVQAIIVSCFVLHNIAIETNEESFGEDNSHGNSQEYHEDNQTSLPTLNYIRNKLVQEYFLPLIN</sequence>
<evidence type="ECO:0000256" key="1">
    <source>
        <dbReference type="ARBA" id="ARBA00001968"/>
    </source>
</evidence>
<keyword evidence="4" id="KW-0540">Nuclease</keyword>
<feature type="domain" description="DDE Tnp4" evidence="8">
    <location>
        <begin position="134"/>
        <end position="287"/>
    </location>
</feature>
<dbReference type="EMBL" id="JBEUOH010000026">
    <property type="protein sequence ID" value="KAL0859979.1"/>
    <property type="molecule type" value="Genomic_DNA"/>
</dbReference>
<dbReference type="InterPro" id="IPR027806">
    <property type="entry name" value="HARBI1_dom"/>
</dbReference>
<evidence type="ECO:0000256" key="3">
    <source>
        <dbReference type="ARBA" id="ARBA00006958"/>
    </source>
</evidence>
<evidence type="ECO:0000256" key="2">
    <source>
        <dbReference type="ARBA" id="ARBA00004123"/>
    </source>
</evidence>
<organism evidence="9 10">
    <name type="scientific">Loxostege sticticalis</name>
    <name type="common">Beet webworm moth</name>
    <dbReference type="NCBI Taxonomy" id="481309"/>
    <lineage>
        <taxon>Eukaryota</taxon>
        <taxon>Metazoa</taxon>
        <taxon>Ecdysozoa</taxon>
        <taxon>Arthropoda</taxon>
        <taxon>Hexapoda</taxon>
        <taxon>Insecta</taxon>
        <taxon>Pterygota</taxon>
        <taxon>Neoptera</taxon>
        <taxon>Endopterygota</taxon>
        <taxon>Lepidoptera</taxon>
        <taxon>Glossata</taxon>
        <taxon>Ditrysia</taxon>
        <taxon>Pyraloidea</taxon>
        <taxon>Crambidae</taxon>
        <taxon>Pyraustinae</taxon>
        <taxon>Loxostege</taxon>
    </lineage>
</organism>
<evidence type="ECO:0000313" key="9">
    <source>
        <dbReference type="EMBL" id="KAL0859979.1"/>
    </source>
</evidence>
<comment type="subcellular location">
    <subcellularLocation>
        <location evidence="2">Nucleus</location>
    </subcellularLocation>
</comment>
<keyword evidence="7" id="KW-0539">Nucleus</keyword>
<comment type="cofactor">
    <cofactor evidence="1">
        <name>a divalent metal cation</name>
        <dbReference type="ChEBI" id="CHEBI:60240"/>
    </cofactor>
</comment>
<dbReference type="PANTHER" id="PTHR22930:SF289">
    <property type="entry name" value="DDE TNP4 DOMAIN-CONTAINING PROTEIN-RELATED"/>
    <property type="match status" value="1"/>
</dbReference>
<comment type="caution">
    <text evidence="9">The sequence shown here is derived from an EMBL/GenBank/DDBJ whole genome shotgun (WGS) entry which is preliminary data.</text>
</comment>
<keyword evidence="10" id="KW-1185">Reference proteome</keyword>
<evidence type="ECO:0000256" key="6">
    <source>
        <dbReference type="ARBA" id="ARBA00022801"/>
    </source>
</evidence>
<protein>
    <recommendedName>
        <fullName evidence="8">DDE Tnp4 domain-containing protein</fullName>
    </recommendedName>
</protein>
<accession>A0ABR3H5L7</accession>
<keyword evidence="6" id="KW-0378">Hydrolase</keyword>
<evidence type="ECO:0000313" key="10">
    <source>
        <dbReference type="Proteomes" id="UP001549920"/>
    </source>
</evidence>
<dbReference type="PANTHER" id="PTHR22930">
    <property type="match status" value="1"/>
</dbReference>
<evidence type="ECO:0000256" key="4">
    <source>
        <dbReference type="ARBA" id="ARBA00022722"/>
    </source>
</evidence>
<evidence type="ECO:0000256" key="5">
    <source>
        <dbReference type="ARBA" id="ARBA00022723"/>
    </source>
</evidence>
<keyword evidence="5" id="KW-0479">Metal-binding</keyword>